<feature type="transmembrane region" description="Helical" evidence="5">
    <location>
        <begin position="330"/>
        <end position="350"/>
    </location>
</feature>
<gene>
    <name evidence="7" type="ORF">M0813_03292</name>
</gene>
<feature type="transmembrane region" description="Helical" evidence="5">
    <location>
        <begin position="562"/>
        <end position="580"/>
    </location>
</feature>
<feature type="transmembrane region" description="Helical" evidence="5">
    <location>
        <begin position="190"/>
        <end position="215"/>
    </location>
</feature>
<dbReference type="InterPro" id="IPR049452">
    <property type="entry name" value="Anoctamin_TM"/>
</dbReference>
<evidence type="ECO:0000256" key="4">
    <source>
        <dbReference type="ARBA" id="ARBA00023136"/>
    </source>
</evidence>
<reference evidence="7" key="1">
    <citation type="submission" date="2022-08" db="EMBL/GenBank/DDBJ databases">
        <title>Novel sulfate-reducing endosymbionts in the free-living metamonad Anaeramoeba.</title>
        <authorList>
            <person name="Jerlstrom-Hultqvist J."/>
            <person name="Cepicka I."/>
            <person name="Gallot-Lavallee L."/>
            <person name="Salas-Leiva D."/>
            <person name="Curtis B.A."/>
            <person name="Zahonova K."/>
            <person name="Pipaliya S."/>
            <person name="Dacks J."/>
            <person name="Roger A.J."/>
        </authorList>
    </citation>
    <scope>NUCLEOTIDE SEQUENCE</scope>
    <source>
        <strain evidence="7">Schooner1</strain>
    </source>
</reference>
<feature type="transmembrane region" description="Helical" evidence="5">
    <location>
        <begin position="290"/>
        <end position="310"/>
    </location>
</feature>
<evidence type="ECO:0000256" key="1">
    <source>
        <dbReference type="ARBA" id="ARBA00004141"/>
    </source>
</evidence>
<dbReference type="InterPro" id="IPR007632">
    <property type="entry name" value="Anoctamin"/>
</dbReference>
<evidence type="ECO:0000313" key="7">
    <source>
        <dbReference type="EMBL" id="KAJ6238058.1"/>
    </source>
</evidence>
<dbReference type="Pfam" id="PF04547">
    <property type="entry name" value="Anoctamin"/>
    <property type="match status" value="1"/>
</dbReference>
<protein>
    <submittedName>
        <fullName evidence="7">Ngep-related</fullName>
    </submittedName>
</protein>
<evidence type="ECO:0000256" key="3">
    <source>
        <dbReference type="ARBA" id="ARBA00022989"/>
    </source>
</evidence>
<keyword evidence="8" id="KW-1185">Reference proteome</keyword>
<keyword evidence="4 5" id="KW-0472">Membrane</keyword>
<organism evidence="7 8">
    <name type="scientific">Anaeramoeba flamelloides</name>
    <dbReference type="NCBI Taxonomy" id="1746091"/>
    <lineage>
        <taxon>Eukaryota</taxon>
        <taxon>Metamonada</taxon>
        <taxon>Anaeramoebidae</taxon>
        <taxon>Anaeramoeba</taxon>
    </lineage>
</organism>
<name>A0ABQ8XZN0_9EUKA</name>
<sequence>METAEEIYYTHAFVYSTKQVVSGTMKLLLEDLEKHFETKTITRESNGLIFISVGQTMEEFATLAEKHQIMCKLRSAKDQGEALWEPYTKENETKFLSRDLSKKGSVSIHVAPFEFDSCMRQEMIHKELLQVFDVAGFDEITEKDKFFLTIFPLHDKNELPRTIDKTNKMITHKYETERINTQREYFGIDVALYFSFFAKYIQLLGLPTLLGLFLYFVNSMLSEERPLMYLGFGFVIVIWANHFVDEWRRSKKSLQRTFNLFNKSTFSEESNSLHYSQIVQKFKNVKPNRLISLVATIAMDVAAVLVIILINRRKIALGTEHRMALTPMENIGMIIVTGIANVVMGILYKKAAAKLTEFEKQETEKGKTKSLLLKTFLFDLFTNITFVCSVAFIAKDIDYLFPVLTFIFVTQAIIKLSAAALLPPIMYKVKLYLYNKKKNQSKSNDNKKSEITDVELQYIAAPFGDNNSNYEALVVQYCYICIFGMFYPLAFPFSLLKNVILSKVQSKNFHWLRRPHYRQPEITLAIDRYWEKIMRLIPLVSLIFNARLLFILHGERFETKNIYQLVFFSMLSFIVVLFTLRSTNTAQKRKIEKKDN</sequence>
<feature type="transmembrane region" description="Helical" evidence="5">
    <location>
        <begin position="533"/>
        <end position="550"/>
    </location>
</feature>
<evidence type="ECO:0000313" key="8">
    <source>
        <dbReference type="Proteomes" id="UP001150062"/>
    </source>
</evidence>
<feature type="transmembrane region" description="Helical" evidence="5">
    <location>
        <begin position="227"/>
        <end position="244"/>
    </location>
</feature>
<dbReference type="PANTHER" id="PTHR12308">
    <property type="entry name" value="ANOCTAMIN"/>
    <property type="match status" value="1"/>
</dbReference>
<keyword evidence="2 5" id="KW-0812">Transmembrane</keyword>
<keyword evidence="3 5" id="KW-1133">Transmembrane helix</keyword>
<comment type="subcellular location">
    <subcellularLocation>
        <location evidence="1">Membrane</location>
        <topology evidence="1">Multi-pass membrane protein</topology>
    </subcellularLocation>
</comment>
<proteinExistence type="predicted"/>
<evidence type="ECO:0000259" key="6">
    <source>
        <dbReference type="Pfam" id="PF04547"/>
    </source>
</evidence>
<dbReference type="EMBL" id="JAOAOG010000234">
    <property type="protein sequence ID" value="KAJ6238058.1"/>
    <property type="molecule type" value="Genomic_DNA"/>
</dbReference>
<dbReference type="PANTHER" id="PTHR12308:SF73">
    <property type="entry name" value="ANOCTAMIN"/>
    <property type="match status" value="1"/>
</dbReference>
<dbReference type="Proteomes" id="UP001150062">
    <property type="component" value="Unassembled WGS sequence"/>
</dbReference>
<accession>A0ABQ8XZN0</accession>
<feature type="transmembrane region" description="Helical" evidence="5">
    <location>
        <begin position="371"/>
        <end position="393"/>
    </location>
</feature>
<evidence type="ECO:0000256" key="5">
    <source>
        <dbReference type="SAM" id="Phobius"/>
    </source>
</evidence>
<comment type="caution">
    <text evidence="7">The sequence shown here is derived from an EMBL/GenBank/DDBJ whole genome shotgun (WGS) entry which is preliminary data.</text>
</comment>
<feature type="domain" description="Anoctamin transmembrane" evidence="6">
    <location>
        <begin position="183"/>
        <end position="578"/>
    </location>
</feature>
<evidence type="ECO:0000256" key="2">
    <source>
        <dbReference type="ARBA" id="ARBA00022692"/>
    </source>
</evidence>
<feature type="transmembrane region" description="Helical" evidence="5">
    <location>
        <begin position="399"/>
        <end position="422"/>
    </location>
</feature>